<dbReference type="AlphaFoldDB" id="A0A0C3BAB3"/>
<keyword evidence="4" id="KW-1185">Reference proteome</keyword>
<dbReference type="Gene3D" id="3.40.50.150">
    <property type="entry name" value="Vaccinia Virus protein VP39"/>
    <property type="match status" value="1"/>
</dbReference>
<feature type="domain" description="Methyltransferase" evidence="2">
    <location>
        <begin position="99"/>
        <end position="196"/>
    </location>
</feature>
<evidence type="ECO:0000313" key="4">
    <source>
        <dbReference type="Proteomes" id="UP000054097"/>
    </source>
</evidence>
<dbReference type="SUPFAM" id="SSF53335">
    <property type="entry name" value="S-adenosyl-L-methionine-dependent methyltransferases"/>
    <property type="match status" value="1"/>
</dbReference>
<dbReference type="EMBL" id="KN824277">
    <property type="protein sequence ID" value="KIM33745.1"/>
    <property type="molecule type" value="Genomic_DNA"/>
</dbReference>
<sequence>MSLRSIKSNLDLSTSRRVSPTRLAPPLSKPIRQREKTPLKSGFTLKFGEKYHAFAFPEVPWPLGYEPEILDLDVLYHQFIKDSYGLTFVKFPEGIPRRVLDLGTGIGTWVVDAASHWKETEFVGLDVVPIQPALEATLEAETCSRIQWVTGNFLQKLPFDDNSFDYVRCVNVARGIPENKVTVTRREISRVLKPSGAVEVLVHNIVFPYVPQIVSQTPILETPRSPVAQEFRGLERHEHSLLENLFFGVFERRFINVRPTSIVANYLNIHFKHVTETPVHFQTTDPEQGTTRPRLPLRFLAWQAVFGCKESMWEEAMIAGQETGKDLFHEIPPTEEEEGLTTRQRFELLFERYEQEMRSHTGLSTAMEKLLGWKKPGPNGERGDVLRDLEEDLKTLSKSEVALSQSSSHDVDMSRQISCFVGFKGGT</sequence>
<dbReference type="OrthoDB" id="2013972at2759"/>
<organism evidence="3 4">
    <name type="scientific">Serendipita vermifera MAFF 305830</name>
    <dbReference type="NCBI Taxonomy" id="933852"/>
    <lineage>
        <taxon>Eukaryota</taxon>
        <taxon>Fungi</taxon>
        <taxon>Dikarya</taxon>
        <taxon>Basidiomycota</taxon>
        <taxon>Agaricomycotina</taxon>
        <taxon>Agaricomycetes</taxon>
        <taxon>Sebacinales</taxon>
        <taxon>Serendipitaceae</taxon>
        <taxon>Serendipita</taxon>
    </lineage>
</organism>
<dbReference type="HOGENOM" id="CLU_029174_0_0_1"/>
<proteinExistence type="predicted"/>
<dbReference type="InterPro" id="IPR029063">
    <property type="entry name" value="SAM-dependent_MTases_sf"/>
</dbReference>
<feature type="region of interest" description="Disordered" evidence="1">
    <location>
        <begin position="1"/>
        <end position="31"/>
    </location>
</feature>
<dbReference type="Pfam" id="PF13649">
    <property type="entry name" value="Methyltransf_25"/>
    <property type="match status" value="1"/>
</dbReference>
<dbReference type="STRING" id="933852.A0A0C3BAB3"/>
<evidence type="ECO:0000313" key="3">
    <source>
        <dbReference type="EMBL" id="KIM33745.1"/>
    </source>
</evidence>
<feature type="compositionally biased region" description="Polar residues" evidence="1">
    <location>
        <begin position="1"/>
        <end position="18"/>
    </location>
</feature>
<dbReference type="PANTHER" id="PTHR43591">
    <property type="entry name" value="METHYLTRANSFERASE"/>
    <property type="match status" value="1"/>
</dbReference>
<gene>
    <name evidence="3" type="ORF">M408DRAFT_60016</name>
</gene>
<evidence type="ECO:0000259" key="2">
    <source>
        <dbReference type="Pfam" id="PF13649"/>
    </source>
</evidence>
<reference evidence="3 4" key="1">
    <citation type="submission" date="2014-04" db="EMBL/GenBank/DDBJ databases">
        <authorList>
            <consortium name="DOE Joint Genome Institute"/>
            <person name="Kuo A."/>
            <person name="Zuccaro A."/>
            <person name="Kohler A."/>
            <person name="Nagy L.G."/>
            <person name="Floudas D."/>
            <person name="Copeland A."/>
            <person name="Barry K.W."/>
            <person name="Cichocki N."/>
            <person name="Veneault-Fourrey C."/>
            <person name="LaButti K."/>
            <person name="Lindquist E.A."/>
            <person name="Lipzen A."/>
            <person name="Lundell T."/>
            <person name="Morin E."/>
            <person name="Murat C."/>
            <person name="Sun H."/>
            <person name="Tunlid A."/>
            <person name="Henrissat B."/>
            <person name="Grigoriev I.V."/>
            <person name="Hibbett D.S."/>
            <person name="Martin F."/>
            <person name="Nordberg H.P."/>
            <person name="Cantor M.N."/>
            <person name="Hua S.X."/>
        </authorList>
    </citation>
    <scope>NUCLEOTIDE SEQUENCE [LARGE SCALE GENOMIC DNA]</scope>
    <source>
        <strain evidence="3 4">MAFF 305830</strain>
    </source>
</reference>
<accession>A0A0C3BAB3</accession>
<dbReference type="PANTHER" id="PTHR43591:SF24">
    <property type="entry name" value="2-METHOXY-6-POLYPRENYL-1,4-BENZOQUINOL METHYLASE, MITOCHONDRIAL"/>
    <property type="match status" value="1"/>
</dbReference>
<dbReference type="Proteomes" id="UP000054097">
    <property type="component" value="Unassembled WGS sequence"/>
</dbReference>
<name>A0A0C3BAB3_SERVB</name>
<dbReference type="InterPro" id="IPR041698">
    <property type="entry name" value="Methyltransf_25"/>
</dbReference>
<reference evidence="4" key="2">
    <citation type="submission" date="2015-01" db="EMBL/GenBank/DDBJ databases">
        <title>Evolutionary Origins and Diversification of the Mycorrhizal Mutualists.</title>
        <authorList>
            <consortium name="DOE Joint Genome Institute"/>
            <consortium name="Mycorrhizal Genomics Consortium"/>
            <person name="Kohler A."/>
            <person name="Kuo A."/>
            <person name="Nagy L.G."/>
            <person name="Floudas D."/>
            <person name="Copeland A."/>
            <person name="Barry K.W."/>
            <person name="Cichocki N."/>
            <person name="Veneault-Fourrey C."/>
            <person name="LaButti K."/>
            <person name="Lindquist E.A."/>
            <person name="Lipzen A."/>
            <person name="Lundell T."/>
            <person name="Morin E."/>
            <person name="Murat C."/>
            <person name="Riley R."/>
            <person name="Ohm R."/>
            <person name="Sun H."/>
            <person name="Tunlid A."/>
            <person name="Henrissat B."/>
            <person name="Grigoriev I.V."/>
            <person name="Hibbett D.S."/>
            <person name="Martin F."/>
        </authorList>
    </citation>
    <scope>NUCLEOTIDE SEQUENCE [LARGE SCALE GENOMIC DNA]</scope>
    <source>
        <strain evidence="4">MAFF 305830</strain>
    </source>
</reference>
<dbReference type="GO" id="GO:0008168">
    <property type="term" value="F:methyltransferase activity"/>
    <property type="evidence" value="ECO:0007669"/>
    <property type="project" value="TreeGrafter"/>
</dbReference>
<dbReference type="CDD" id="cd02440">
    <property type="entry name" value="AdoMet_MTases"/>
    <property type="match status" value="1"/>
</dbReference>
<evidence type="ECO:0000256" key="1">
    <source>
        <dbReference type="SAM" id="MobiDB-lite"/>
    </source>
</evidence>
<protein>
    <recommendedName>
        <fullName evidence="2">Methyltransferase domain-containing protein</fullName>
    </recommendedName>
</protein>